<comment type="subunit">
    <text evidence="10">Homodimer.</text>
</comment>
<evidence type="ECO:0000256" key="9">
    <source>
        <dbReference type="ARBA" id="ARBA00022962"/>
    </source>
</evidence>
<evidence type="ECO:0000256" key="7">
    <source>
        <dbReference type="ARBA" id="ARBA00022679"/>
    </source>
</evidence>
<dbReference type="KEGG" id="hyf:DTO96_100093"/>
<keyword evidence="6 10" id="KW-0032">Aminotransferase</keyword>
<dbReference type="InterPro" id="IPR005855">
    <property type="entry name" value="GFAT"/>
</dbReference>
<evidence type="ECO:0000256" key="5">
    <source>
        <dbReference type="ARBA" id="ARBA00022490"/>
    </source>
</evidence>
<feature type="domain" description="SIS" evidence="12">
    <location>
        <begin position="290"/>
        <end position="433"/>
    </location>
</feature>
<dbReference type="GO" id="GO:0005975">
    <property type="term" value="P:carbohydrate metabolic process"/>
    <property type="evidence" value="ECO:0007669"/>
    <property type="project" value="UniProtKB-UniRule"/>
</dbReference>
<dbReference type="InterPro" id="IPR035466">
    <property type="entry name" value="GlmS/AgaS_SIS"/>
</dbReference>
<evidence type="ECO:0000259" key="12">
    <source>
        <dbReference type="PROSITE" id="PS51464"/>
    </source>
</evidence>
<gene>
    <name evidence="13" type="primary">glmS_1</name>
    <name evidence="10" type="synonym">glmS</name>
    <name evidence="13" type="ORF">DTO96_100093</name>
</gene>
<keyword evidence="5 10" id="KW-0963">Cytoplasm</keyword>
<sequence length="617" mass="67593">MCGIVAAVGSRNIVPLLIDGLKKLEYRGYDSTGIGYLSADGRVVAERSLERVAQLEAQINEKHIEAMVGIAHTRWATHGAPALRNAHPMVSNSQGVSLCLVHNGIIENHDEIRTELAVAGYVFTSDTDTEVMTHLIHQHCVQGLDLYEAVYQTTKRLKGLYAIAVMRADEPHHIIGARHGAPLLIGVGERGNYLASDTSALLSETRKVIYLEEGDVVEIALDSYRIRSIAGDFVERDVHVSELSADAVSLGLFSHYMQKETFEQPEVVANTLEMVSGAQSISPLLFGAQADEVFQSTQNILILACGTSYHAAMVARYWIEEIAQIPVNVEIASEYRYRTSVPMANTLIITLSQSGETADTIAALQHAKSLHNGLGATTLSICNVPESALIRQSQLRFLTRAGPEIGVASTKAFTTQLCALFVLTLVLAKVKSRLSVSQENDYLQQLRHLPVAMAQVLLLEPQIVEWAKAFVDKEHALFLGRGIHWPIAMEGALKLKEITYIHAESYAAGELKHGPLALVDERMPVIAIAPNDVLIEKLKSNLQEVRARSGELYIFADRDTFIEPAEGVHVINLPDHAGMLSPILHTLPLQLLSYHTAVARGTDVDKPRNLAKSVTVE</sequence>
<dbReference type="HAMAP" id="MF_00164">
    <property type="entry name" value="GlmS"/>
    <property type="match status" value="1"/>
</dbReference>
<keyword evidence="9" id="KW-0315">Glutamine amidotransferase</keyword>
<dbReference type="Pfam" id="PF01380">
    <property type="entry name" value="SIS"/>
    <property type="match status" value="2"/>
</dbReference>
<dbReference type="InterPro" id="IPR001347">
    <property type="entry name" value="SIS_dom"/>
</dbReference>
<dbReference type="SUPFAM" id="SSF56235">
    <property type="entry name" value="N-terminal nucleophile aminohydrolases (Ntn hydrolases)"/>
    <property type="match status" value="1"/>
</dbReference>
<dbReference type="EC" id="2.6.1.16" evidence="3 10"/>
<dbReference type="GO" id="GO:0046349">
    <property type="term" value="P:amino sugar biosynthetic process"/>
    <property type="evidence" value="ECO:0007669"/>
    <property type="project" value="UniProtKB-ARBA"/>
</dbReference>
<dbReference type="InterPro" id="IPR046348">
    <property type="entry name" value="SIS_dom_sf"/>
</dbReference>
<feature type="domain" description="Glutamine amidotransferase type-2" evidence="11">
    <location>
        <begin position="2"/>
        <end position="222"/>
    </location>
</feature>
<evidence type="ECO:0000256" key="10">
    <source>
        <dbReference type="HAMAP-Rule" id="MF_00164"/>
    </source>
</evidence>
<dbReference type="FunFam" id="3.60.20.10:FF:000006">
    <property type="entry name" value="Glutamine--fructose-6-phosphate aminotransferase [isomerizing]"/>
    <property type="match status" value="1"/>
</dbReference>
<dbReference type="InterPro" id="IPR047084">
    <property type="entry name" value="GFAT_N"/>
</dbReference>
<proteinExistence type="inferred from homology"/>
<dbReference type="AlphaFoldDB" id="A0A345D7Q2"/>
<dbReference type="CDD" id="cd00714">
    <property type="entry name" value="GFAT"/>
    <property type="match status" value="1"/>
</dbReference>
<dbReference type="InterPro" id="IPR035490">
    <property type="entry name" value="GlmS/FrlB_SIS"/>
</dbReference>
<dbReference type="Pfam" id="PF13522">
    <property type="entry name" value="GATase_6"/>
    <property type="match status" value="1"/>
</dbReference>
<dbReference type="GO" id="GO:0006002">
    <property type="term" value="P:fructose 6-phosphate metabolic process"/>
    <property type="evidence" value="ECO:0007669"/>
    <property type="project" value="TreeGrafter"/>
</dbReference>
<evidence type="ECO:0000313" key="14">
    <source>
        <dbReference type="Proteomes" id="UP000252182"/>
    </source>
</evidence>
<keyword evidence="8" id="KW-0677">Repeat</keyword>
<dbReference type="InterPro" id="IPR029055">
    <property type="entry name" value="Ntn_hydrolases_N"/>
</dbReference>
<dbReference type="CDD" id="cd05008">
    <property type="entry name" value="SIS_GlmS_GlmD_1"/>
    <property type="match status" value="1"/>
</dbReference>
<dbReference type="PROSITE" id="PS51464">
    <property type="entry name" value="SIS"/>
    <property type="match status" value="2"/>
</dbReference>
<evidence type="ECO:0000256" key="6">
    <source>
        <dbReference type="ARBA" id="ARBA00022576"/>
    </source>
</evidence>
<keyword evidence="14" id="KW-1185">Reference proteome</keyword>
<feature type="initiator methionine" description="Removed" evidence="10">
    <location>
        <position position="1"/>
    </location>
</feature>
<comment type="catalytic activity">
    <reaction evidence="1 10">
        <text>D-fructose 6-phosphate + L-glutamine = D-glucosamine 6-phosphate + L-glutamate</text>
        <dbReference type="Rhea" id="RHEA:13237"/>
        <dbReference type="ChEBI" id="CHEBI:29985"/>
        <dbReference type="ChEBI" id="CHEBI:58359"/>
        <dbReference type="ChEBI" id="CHEBI:58725"/>
        <dbReference type="ChEBI" id="CHEBI:61527"/>
        <dbReference type="EC" id="2.6.1.16"/>
    </reaction>
</comment>
<dbReference type="InterPro" id="IPR017932">
    <property type="entry name" value="GATase_2_dom"/>
</dbReference>
<dbReference type="CDD" id="cd05009">
    <property type="entry name" value="SIS_GlmS_GlmD_2"/>
    <property type="match status" value="1"/>
</dbReference>
<comment type="function">
    <text evidence="10">Catalyzes the first step in hexosamine metabolism, converting fructose-6P into glucosamine-6P using glutamine as a nitrogen source.</text>
</comment>
<evidence type="ECO:0000313" key="13">
    <source>
        <dbReference type="EMBL" id="AXF84390.1"/>
    </source>
</evidence>
<dbReference type="Proteomes" id="UP000252182">
    <property type="component" value="Chromosome"/>
</dbReference>
<evidence type="ECO:0000256" key="8">
    <source>
        <dbReference type="ARBA" id="ARBA00022737"/>
    </source>
</evidence>
<keyword evidence="7 10" id="KW-0808">Transferase</keyword>
<dbReference type="FunFam" id="3.40.50.10490:FF:000002">
    <property type="entry name" value="Glutamine--fructose-6-phosphate aminotransferase [isomerizing]"/>
    <property type="match status" value="1"/>
</dbReference>
<feature type="domain" description="SIS" evidence="12">
    <location>
        <begin position="466"/>
        <end position="607"/>
    </location>
</feature>
<feature type="active site" description="For Fru-6P isomerization activity" evidence="10">
    <location>
        <position position="612"/>
    </location>
</feature>
<dbReference type="PANTHER" id="PTHR10937">
    <property type="entry name" value="GLUCOSAMINE--FRUCTOSE-6-PHOSPHATE AMINOTRANSFERASE, ISOMERIZING"/>
    <property type="match status" value="1"/>
</dbReference>
<dbReference type="Gene3D" id="3.40.50.10490">
    <property type="entry name" value="Glucose-6-phosphate isomerase like protein, domain 1"/>
    <property type="match status" value="2"/>
</dbReference>
<reference evidence="14" key="1">
    <citation type="submission" date="2018-07" db="EMBL/GenBank/DDBJ databases">
        <authorList>
            <person name="Kim H."/>
        </authorList>
    </citation>
    <scope>NUCLEOTIDE SEQUENCE [LARGE SCALE GENOMIC DNA]</scope>
    <source>
        <strain evidence="14">F02</strain>
    </source>
</reference>
<evidence type="ECO:0000256" key="2">
    <source>
        <dbReference type="ARBA" id="ARBA00004496"/>
    </source>
</evidence>
<dbReference type="GO" id="GO:0005829">
    <property type="term" value="C:cytosol"/>
    <property type="evidence" value="ECO:0007669"/>
    <property type="project" value="TreeGrafter"/>
</dbReference>
<dbReference type="NCBIfam" id="TIGR01135">
    <property type="entry name" value="glmS"/>
    <property type="match status" value="1"/>
</dbReference>
<evidence type="ECO:0000256" key="1">
    <source>
        <dbReference type="ARBA" id="ARBA00001031"/>
    </source>
</evidence>
<evidence type="ECO:0000256" key="3">
    <source>
        <dbReference type="ARBA" id="ARBA00012916"/>
    </source>
</evidence>
<dbReference type="PANTHER" id="PTHR10937:SF0">
    <property type="entry name" value="GLUTAMINE--FRUCTOSE-6-PHOSPHATE TRANSAMINASE (ISOMERIZING)"/>
    <property type="match status" value="1"/>
</dbReference>
<dbReference type="GO" id="GO:0004360">
    <property type="term" value="F:glutamine-fructose-6-phosphate transaminase (isomerizing) activity"/>
    <property type="evidence" value="ECO:0007669"/>
    <property type="project" value="UniProtKB-UniRule"/>
</dbReference>
<evidence type="ECO:0000256" key="4">
    <source>
        <dbReference type="ARBA" id="ARBA00016090"/>
    </source>
</evidence>
<dbReference type="EMBL" id="CP031124">
    <property type="protein sequence ID" value="AXF84390.1"/>
    <property type="molecule type" value="Genomic_DNA"/>
</dbReference>
<feature type="active site" description="Nucleophile; for GATase activity" evidence="10">
    <location>
        <position position="2"/>
    </location>
</feature>
<dbReference type="Gene3D" id="3.60.20.10">
    <property type="entry name" value="Glutamine Phosphoribosylpyrophosphate, subunit 1, domain 1"/>
    <property type="match status" value="1"/>
</dbReference>
<organism evidence="13 14">
    <name type="scientific">Ephemeroptericola cinctiostellae</name>
    <dbReference type="NCBI Taxonomy" id="2268024"/>
    <lineage>
        <taxon>Bacteria</taxon>
        <taxon>Pseudomonadati</taxon>
        <taxon>Pseudomonadota</taxon>
        <taxon>Betaproteobacteria</taxon>
        <taxon>Burkholderiales</taxon>
        <taxon>Burkholderiaceae</taxon>
        <taxon>Ephemeroptericola</taxon>
    </lineage>
</organism>
<dbReference type="GO" id="GO:0006047">
    <property type="term" value="P:UDP-N-acetylglucosamine metabolic process"/>
    <property type="evidence" value="ECO:0007669"/>
    <property type="project" value="TreeGrafter"/>
</dbReference>
<evidence type="ECO:0000259" key="11">
    <source>
        <dbReference type="PROSITE" id="PS51278"/>
    </source>
</evidence>
<dbReference type="SUPFAM" id="SSF53697">
    <property type="entry name" value="SIS domain"/>
    <property type="match status" value="1"/>
</dbReference>
<dbReference type="FunFam" id="3.40.50.10490:FF:000001">
    <property type="entry name" value="Glutamine--fructose-6-phosphate aminotransferase [isomerizing]"/>
    <property type="match status" value="1"/>
</dbReference>
<name>A0A345D7Q2_9BURK</name>
<comment type="subcellular location">
    <subcellularLocation>
        <location evidence="2 10">Cytoplasm</location>
    </subcellularLocation>
</comment>
<dbReference type="NCBIfam" id="NF001484">
    <property type="entry name" value="PRK00331.1"/>
    <property type="match status" value="1"/>
</dbReference>
<dbReference type="PROSITE" id="PS51278">
    <property type="entry name" value="GATASE_TYPE_2"/>
    <property type="match status" value="1"/>
</dbReference>
<accession>A0A345D7Q2</accession>
<dbReference type="OrthoDB" id="9761808at2"/>
<dbReference type="RefSeq" id="WP_114561698.1">
    <property type="nucleotide sequence ID" value="NZ_CP031124.1"/>
</dbReference>
<dbReference type="GO" id="GO:0097367">
    <property type="term" value="F:carbohydrate derivative binding"/>
    <property type="evidence" value="ECO:0007669"/>
    <property type="project" value="InterPro"/>
</dbReference>
<dbReference type="GO" id="GO:0006487">
    <property type="term" value="P:protein N-linked glycosylation"/>
    <property type="evidence" value="ECO:0007669"/>
    <property type="project" value="TreeGrafter"/>
</dbReference>
<protein>
    <recommendedName>
        <fullName evidence="4 10">Glutamine--fructose-6-phosphate aminotransferase [isomerizing]</fullName>
        <ecNumber evidence="3 10">2.6.1.16</ecNumber>
    </recommendedName>
    <alternativeName>
        <fullName evidence="10">D-fructose-6-phosphate amidotransferase</fullName>
    </alternativeName>
    <alternativeName>
        <fullName evidence="10">GFAT</fullName>
    </alternativeName>
    <alternativeName>
        <fullName evidence="10">Glucosamine-6-phosphate synthase</fullName>
    </alternativeName>
    <alternativeName>
        <fullName evidence="10">Hexosephosphate aminotransferase</fullName>
    </alternativeName>
    <alternativeName>
        <fullName evidence="10">L-glutamine--D-fructose-6-phosphate amidotransferase</fullName>
    </alternativeName>
</protein>